<reference evidence="2 3" key="1">
    <citation type="submission" date="2006-02" db="EMBL/GenBank/DDBJ databases">
        <authorList>
            <person name="Moran M.A."/>
            <person name="Kjelleberg S."/>
            <person name="Egan S."/>
            <person name="Saunders N."/>
            <person name="Thomas T."/>
            <person name="Ferriera S."/>
            <person name="Johnson J."/>
            <person name="Kravitz S."/>
            <person name="Halpern A."/>
            <person name="Remington K."/>
            <person name="Beeson K."/>
            <person name="Tran B."/>
            <person name="Rogers Y.-H."/>
            <person name="Friedman R."/>
            <person name="Venter J.C."/>
        </authorList>
    </citation>
    <scope>NUCLEOTIDE SEQUENCE [LARGE SCALE GENOMIC DNA]</scope>
    <source>
        <strain evidence="2 3">D2</strain>
    </source>
</reference>
<accession>A4C3H3</accession>
<proteinExistence type="predicted"/>
<evidence type="ECO:0000313" key="2">
    <source>
        <dbReference type="EMBL" id="EAR30105.1"/>
    </source>
</evidence>
<dbReference type="GO" id="GO:0016747">
    <property type="term" value="F:acyltransferase activity, transferring groups other than amino-acyl groups"/>
    <property type="evidence" value="ECO:0007669"/>
    <property type="project" value="InterPro"/>
</dbReference>
<comment type="caution">
    <text evidence="2">The sequence shown here is derived from an EMBL/GenBank/DDBJ whole genome shotgun (WGS) entry which is preliminary data.</text>
</comment>
<dbReference type="InterPro" id="IPR016181">
    <property type="entry name" value="Acyl_CoA_acyltransferase"/>
</dbReference>
<dbReference type="OrthoDB" id="9812289at2"/>
<dbReference type="HOGENOM" id="CLU_127573_0_0_6"/>
<dbReference type="RefSeq" id="WP_009836406.1">
    <property type="nucleotide sequence ID" value="NZ_AAOH01000001.1"/>
</dbReference>
<dbReference type="SUPFAM" id="SSF55729">
    <property type="entry name" value="Acyl-CoA N-acyltransferases (Nat)"/>
    <property type="match status" value="1"/>
</dbReference>
<dbReference type="InterPro" id="IPR000182">
    <property type="entry name" value="GNAT_dom"/>
</dbReference>
<dbReference type="AlphaFoldDB" id="A4C3H3"/>
<sequence length="148" mass="16830">MNSNSITILEGSITHMLEIELAIPEFTAPKTANDLARKLNNRQSLLLIAYDQAKPVAYKLGYQLNENTFYSWLGAVLPEFRGQGIAKQLLLAQESWVKAQGFMAIEVKSMNRFKTMLQMLIAHDYHIISCKPAQQSTEVKIRFRKQLG</sequence>
<protein>
    <submittedName>
        <fullName evidence="2">Acetyltransferase, GNAT family protein</fullName>
    </submittedName>
</protein>
<name>A4C3H3_9GAMM</name>
<dbReference type="Pfam" id="PF00583">
    <property type="entry name" value="Acetyltransf_1"/>
    <property type="match status" value="1"/>
</dbReference>
<dbReference type="Gene3D" id="3.40.630.30">
    <property type="match status" value="1"/>
</dbReference>
<dbReference type="Proteomes" id="UP000006201">
    <property type="component" value="Unassembled WGS sequence"/>
</dbReference>
<dbReference type="STRING" id="87626.PTD2_01011"/>
<keyword evidence="3" id="KW-1185">Reference proteome</keyword>
<dbReference type="PROSITE" id="PS51186">
    <property type="entry name" value="GNAT"/>
    <property type="match status" value="1"/>
</dbReference>
<evidence type="ECO:0000259" key="1">
    <source>
        <dbReference type="PROSITE" id="PS51186"/>
    </source>
</evidence>
<gene>
    <name evidence="2" type="ORF">PTD2_01011</name>
</gene>
<dbReference type="CDD" id="cd04301">
    <property type="entry name" value="NAT_SF"/>
    <property type="match status" value="1"/>
</dbReference>
<feature type="domain" description="N-acetyltransferase" evidence="1">
    <location>
        <begin position="6"/>
        <end position="148"/>
    </location>
</feature>
<dbReference type="eggNOG" id="COG3375">
    <property type="taxonomic scope" value="Bacteria"/>
</dbReference>
<keyword evidence="2" id="KW-0808">Transferase</keyword>
<dbReference type="EMBL" id="AAOH01000001">
    <property type="protein sequence ID" value="EAR30105.1"/>
    <property type="molecule type" value="Genomic_DNA"/>
</dbReference>
<evidence type="ECO:0000313" key="3">
    <source>
        <dbReference type="Proteomes" id="UP000006201"/>
    </source>
</evidence>
<organism evidence="2 3">
    <name type="scientific">Pseudoalteromonas tunicata D2</name>
    <dbReference type="NCBI Taxonomy" id="87626"/>
    <lineage>
        <taxon>Bacteria</taxon>
        <taxon>Pseudomonadati</taxon>
        <taxon>Pseudomonadota</taxon>
        <taxon>Gammaproteobacteria</taxon>
        <taxon>Alteromonadales</taxon>
        <taxon>Pseudoalteromonadaceae</taxon>
        <taxon>Pseudoalteromonas</taxon>
    </lineage>
</organism>